<proteinExistence type="inferred from homology"/>
<sequence length="196" mass="21266">MGINFLMFLLPLPLVWCLRVRRVQNVLLVFVFALGFFVCAISITHIVLMTPLAANPGPGFTYSGISILYWNDVETNLAIVVASAITLKPPVDDGRGAGGDLHNNHSWLRIFDPITTLRSRLDPRVPAVDGSAADDIKALRSAQFSHASSRLDAQSISGGHAGDEETAMAPRVPPSLDERRIRNDNDHQVMSDAAPG</sequence>
<keyword evidence="3 7" id="KW-1133">Transmembrane helix</keyword>
<keyword evidence="8" id="KW-0732">Signal</keyword>
<evidence type="ECO:0000256" key="3">
    <source>
        <dbReference type="ARBA" id="ARBA00022989"/>
    </source>
</evidence>
<dbReference type="PANTHER" id="PTHR33048">
    <property type="entry name" value="PTH11-LIKE INTEGRAL MEMBRANE PROTEIN (AFU_ORTHOLOGUE AFUA_5G11245)"/>
    <property type="match status" value="1"/>
</dbReference>
<gene>
    <name evidence="10" type="ORF">SCUCBS95973_005539</name>
</gene>
<dbReference type="Pfam" id="PF20684">
    <property type="entry name" value="Fung_rhodopsin"/>
    <property type="match status" value="1"/>
</dbReference>
<dbReference type="EMBL" id="CAWUHB010000030">
    <property type="protein sequence ID" value="CAK7224503.1"/>
    <property type="molecule type" value="Genomic_DNA"/>
</dbReference>
<feature type="domain" description="Rhodopsin" evidence="9">
    <location>
        <begin position="4"/>
        <end position="91"/>
    </location>
</feature>
<feature type="region of interest" description="Disordered" evidence="6">
    <location>
        <begin position="150"/>
        <end position="196"/>
    </location>
</feature>
<evidence type="ECO:0000313" key="10">
    <source>
        <dbReference type="EMBL" id="CAK7224503.1"/>
    </source>
</evidence>
<evidence type="ECO:0000256" key="5">
    <source>
        <dbReference type="ARBA" id="ARBA00038359"/>
    </source>
</evidence>
<evidence type="ECO:0000313" key="11">
    <source>
        <dbReference type="Proteomes" id="UP001642405"/>
    </source>
</evidence>
<feature type="chain" id="PRO_5045273132" description="Rhodopsin domain-containing protein" evidence="8">
    <location>
        <begin position="18"/>
        <end position="196"/>
    </location>
</feature>
<evidence type="ECO:0000256" key="1">
    <source>
        <dbReference type="ARBA" id="ARBA00004141"/>
    </source>
</evidence>
<dbReference type="Proteomes" id="UP001642405">
    <property type="component" value="Unassembled WGS sequence"/>
</dbReference>
<dbReference type="InterPro" id="IPR049326">
    <property type="entry name" value="Rhodopsin_dom_fungi"/>
</dbReference>
<evidence type="ECO:0000256" key="4">
    <source>
        <dbReference type="ARBA" id="ARBA00023136"/>
    </source>
</evidence>
<keyword evidence="11" id="KW-1185">Reference proteome</keyword>
<feature type="signal peptide" evidence="8">
    <location>
        <begin position="1"/>
        <end position="17"/>
    </location>
</feature>
<dbReference type="PANTHER" id="PTHR33048:SF47">
    <property type="entry name" value="INTEGRAL MEMBRANE PROTEIN-RELATED"/>
    <property type="match status" value="1"/>
</dbReference>
<organism evidence="10 11">
    <name type="scientific">Sporothrix curviconia</name>
    <dbReference type="NCBI Taxonomy" id="1260050"/>
    <lineage>
        <taxon>Eukaryota</taxon>
        <taxon>Fungi</taxon>
        <taxon>Dikarya</taxon>
        <taxon>Ascomycota</taxon>
        <taxon>Pezizomycotina</taxon>
        <taxon>Sordariomycetes</taxon>
        <taxon>Sordariomycetidae</taxon>
        <taxon>Ophiostomatales</taxon>
        <taxon>Ophiostomataceae</taxon>
        <taxon>Sporothrix</taxon>
    </lineage>
</organism>
<keyword evidence="4 7" id="KW-0472">Membrane</keyword>
<reference evidence="10 11" key="1">
    <citation type="submission" date="2024-01" db="EMBL/GenBank/DDBJ databases">
        <authorList>
            <person name="Allen C."/>
            <person name="Tagirdzhanova G."/>
        </authorList>
    </citation>
    <scope>NUCLEOTIDE SEQUENCE [LARGE SCALE GENOMIC DNA]</scope>
</reference>
<keyword evidence="2 7" id="KW-0812">Transmembrane</keyword>
<feature type="transmembrane region" description="Helical" evidence="7">
    <location>
        <begin position="27"/>
        <end position="48"/>
    </location>
</feature>
<evidence type="ECO:0000256" key="7">
    <source>
        <dbReference type="SAM" id="Phobius"/>
    </source>
</evidence>
<feature type="compositionally biased region" description="Basic and acidic residues" evidence="6">
    <location>
        <begin position="176"/>
        <end position="189"/>
    </location>
</feature>
<name>A0ABP0BXT7_9PEZI</name>
<evidence type="ECO:0000256" key="8">
    <source>
        <dbReference type="SAM" id="SignalP"/>
    </source>
</evidence>
<comment type="similarity">
    <text evidence="5">Belongs to the SAT4 family.</text>
</comment>
<comment type="caution">
    <text evidence="10">The sequence shown here is derived from an EMBL/GenBank/DDBJ whole genome shotgun (WGS) entry which is preliminary data.</text>
</comment>
<evidence type="ECO:0000256" key="2">
    <source>
        <dbReference type="ARBA" id="ARBA00022692"/>
    </source>
</evidence>
<protein>
    <recommendedName>
        <fullName evidence="9">Rhodopsin domain-containing protein</fullName>
    </recommendedName>
</protein>
<evidence type="ECO:0000256" key="6">
    <source>
        <dbReference type="SAM" id="MobiDB-lite"/>
    </source>
</evidence>
<comment type="subcellular location">
    <subcellularLocation>
        <location evidence="1">Membrane</location>
        <topology evidence="1">Multi-pass membrane protein</topology>
    </subcellularLocation>
</comment>
<evidence type="ECO:0000259" key="9">
    <source>
        <dbReference type="Pfam" id="PF20684"/>
    </source>
</evidence>
<accession>A0ABP0BXT7</accession>
<dbReference type="InterPro" id="IPR052337">
    <property type="entry name" value="SAT4-like"/>
</dbReference>